<name>A7ARE2_BABBO</name>
<protein>
    <submittedName>
        <fullName evidence="6">Uncharacterized protein</fullName>
    </submittedName>
</protein>
<keyword evidence="2" id="KW-0819">tRNA processing</keyword>
<reference evidence="6" key="2">
    <citation type="submission" date="2007-08" db="EMBL/GenBank/DDBJ databases">
        <authorList>
            <person name="Nene V."/>
        </authorList>
    </citation>
    <scope>NUCLEOTIDE SEQUENCE</scope>
    <source>
        <strain evidence="6">T2Bo</strain>
    </source>
</reference>
<dbReference type="GO" id="GO:0005524">
    <property type="term" value="F:ATP binding"/>
    <property type="evidence" value="ECO:0007669"/>
    <property type="project" value="UniProtKB-KW"/>
</dbReference>
<dbReference type="VEuPathDB" id="PiroplasmaDB:BBOV_IV007560"/>
<feature type="chain" id="PRO_5002706863" evidence="5">
    <location>
        <begin position="25"/>
        <end position="302"/>
    </location>
</feature>
<keyword evidence="3" id="KW-0547">Nucleotide-binding</keyword>
<feature type="signal peptide" evidence="5">
    <location>
        <begin position="1"/>
        <end position="24"/>
    </location>
</feature>
<comment type="caution">
    <text evidence="6">The sequence shown here is derived from an EMBL/GenBank/DDBJ whole genome shotgun (WGS) entry which is preliminary data.</text>
</comment>
<organism evidence="6">
    <name type="scientific">Babesia bovis</name>
    <dbReference type="NCBI Taxonomy" id="5865"/>
    <lineage>
        <taxon>Eukaryota</taxon>
        <taxon>Sar</taxon>
        <taxon>Alveolata</taxon>
        <taxon>Apicomplexa</taxon>
        <taxon>Aconoidasida</taxon>
        <taxon>Piroplasmida</taxon>
        <taxon>Babesiidae</taxon>
        <taxon>Babesia</taxon>
    </lineage>
</organism>
<dbReference type="GO" id="GO:0016879">
    <property type="term" value="F:ligase activity, forming carbon-nitrogen bonds"/>
    <property type="evidence" value="ECO:0007669"/>
    <property type="project" value="InterPro"/>
</dbReference>
<dbReference type="eggNOG" id="ENOG502QYNZ">
    <property type="taxonomic scope" value="Eukaryota"/>
</dbReference>
<dbReference type="AlphaFoldDB" id="A7ARE2"/>
<dbReference type="Gene3D" id="3.40.50.620">
    <property type="entry name" value="HUPs"/>
    <property type="match status" value="1"/>
</dbReference>
<dbReference type="GO" id="GO:0008033">
    <property type="term" value="P:tRNA processing"/>
    <property type="evidence" value="ECO:0007669"/>
    <property type="project" value="UniProtKB-KW"/>
</dbReference>
<evidence type="ECO:0000313" key="6">
    <source>
        <dbReference type="EMBL" id="EDO07111.1"/>
    </source>
</evidence>
<accession>A7ARE2</accession>
<evidence type="ECO:0000256" key="5">
    <source>
        <dbReference type="SAM" id="SignalP"/>
    </source>
</evidence>
<gene>
    <name evidence="6" type="ORF">BBOV_IV007570</name>
</gene>
<keyword evidence="5" id="KW-0732">Signal</keyword>
<evidence type="ECO:0000256" key="2">
    <source>
        <dbReference type="ARBA" id="ARBA00022694"/>
    </source>
</evidence>
<proteinExistence type="predicted"/>
<keyword evidence="1" id="KW-0436">Ligase</keyword>
<dbReference type="SUPFAM" id="SSF52402">
    <property type="entry name" value="Adenine nucleotide alpha hydrolases-like"/>
    <property type="match status" value="1"/>
</dbReference>
<dbReference type="PANTHER" id="PTHR43033">
    <property type="entry name" value="TRNA(ILE)-LYSIDINE SYNTHASE-RELATED"/>
    <property type="match status" value="1"/>
</dbReference>
<dbReference type="InterPro" id="IPR012094">
    <property type="entry name" value="tRNA_Ile_lys_synt"/>
</dbReference>
<evidence type="ECO:0000256" key="4">
    <source>
        <dbReference type="ARBA" id="ARBA00022840"/>
    </source>
</evidence>
<keyword evidence="4" id="KW-0067">ATP-binding</keyword>
<dbReference type="InParanoid" id="A7ARE2"/>
<evidence type="ECO:0000256" key="3">
    <source>
        <dbReference type="ARBA" id="ARBA00022741"/>
    </source>
</evidence>
<reference evidence="6" key="1">
    <citation type="journal article" date="2007" name="PLoS Pathog.">
        <title>Genome sequence of Babesia bovis and comparative analysis of apicomplexan hemoprotozoa.</title>
        <authorList>
            <person name="Brayton K.A."/>
            <person name="Lau A.O.T."/>
            <person name="Herndon D.R."/>
            <person name="Hannick L."/>
            <person name="Kappmeyer L.S."/>
            <person name="Berens S.J."/>
            <person name="Bidwell S.L."/>
            <person name="Brown W.C."/>
            <person name="Crabtree J."/>
            <person name="Fadrosh D."/>
            <person name="Feldblum T."/>
            <person name="Forberger H.A."/>
            <person name="Haas B.J."/>
            <person name="Howell J.M."/>
            <person name="Khouri H."/>
            <person name="Koo H."/>
            <person name="Mann D.J."/>
            <person name="Norimine J."/>
            <person name="Paulsen I.T."/>
            <person name="Radune D."/>
            <person name="Ren Q."/>
            <person name="Smith R.K. Jr."/>
            <person name="Suarez C.E."/>
            <person name="White O."/>
            <person name="Wortman J.R."/>
            <person name="Knowles D.P. Jr."/>
            <person name="McElwain T.F."/>
            <person name="Nene V.M."/>
        </authorList>
    </citation>
    <scope>NUCLEOTIDE SEQUENCE [LARGE SCALE GENOMIC DNA]</scope>
    <source>
        <strain evidence="6">T2Bo</strain>
    </source>
</reference>
<dbReference type="EMBL" id="AAXT01000002">
    <property type="protein sequence ID" value="EDO07111.1"/>
    <property type="molecule type" value="Genomic_DNA"/>
</dbReference>
<evidence type="ECO:0000256" key="1">
    <source>
        <dbReference type="ARBA" id="ARBA00022598"/>
    </source>
</evidence>
<dbReference type="PANTHER" id="PTHR43033:SF1">
    <property type="entry name" value="TRNA(ILE)-LYSIDINE SYNTHASE-RELATED"/>
    <property type="match status" value="1"/>
</dbReference>
<dbReference type="InterPro" id="IPR014729">
    <property type="entry name" value="Rossmann-like_a/b/a_fold"/>
</dbReference>
<sequence length="302" mass="34439">MFIWIWFNAIWICQLLQCLENVASFRIVDNNHLVGFLRGRPPFRVNTTEEKVNSTDGAPPYVNVELPVKALWNVISEHVISKVYRCANGDSKALPVILSCSGGQDSMSLLHCLGLIKHYAGGMVASTPWSRYLDNNDRFDLPSIYQSLMTLLRNTYVVYFDHCARPDTDKDIDVIRSACEKYGLKFHLEKAESQVKQLAHDDISGNFQKCARDWRREAYRRLIDDIDILQDGSDNSVSYSDSLLNGKIFNKRLLLQKSEDLDAASLINEHTRGIVLMGHHSNDNVETFLFKLLRGVHLSNMT</sequence>